<evidence type="ECO:0000256" key="1">
    <source>
        <dbReference type="ARBA" id="ARBA00023015"/>
    </source>
</evidence>
<organism evidence="7 8">
    <name type="scientific">Actinomadura yumaensis</name>
    <dbReference type="NCBI Taxonomy" id="111807"/>
    <lineage>
        <taxon>Bacteria</taxon>
        <taxon>Bacillati</taxon>
        <taxon>Actinomycetota</taxon>
        <taxon>Actinomycetes</taxon>
        <taxon>Streptosporangiales</taxon>
        <taxon>Thermomonosporaceae</taxon>
        <taxon>Actinomadura</taxon>
    </lineage>
</organism>
<sequence length="248" mass="26229">MDDREATHAAPASPGAVAPATPGAVAPTSPGAVAPAAARRRGRPPKGAGPDTRELLLDAALELFARQGFAATTVRQIAAKVGVRDSAIYGHFASKQAIYDALFAEAGPASFEALRLDVEALVRAGPREAVPDLVARVMAGWSSPRARRFSSVLLRDGSGGGGLDGLAAAIESARDQLQEPFARWQEAGLVRADLPARQVVWELFAPLQVPRLLHLHADAAPDDLDAARRLVDQHVRFFLSVILTERSS</sequence>
<dbReference type="Proteomes" id="UP001596380">
    <property type="component" value="Unassembled WGS sequence"/>
</dbReference>
<name>A0ABW2CEW4_9ACTN</name>
<reference evidence="8" key="1">
    <citation type="journal article" date="2019" name="Int. J. Syst. Evol. Microbiol.">
        <title>The Global Catalogue of Microorganisms (GCM) 10K type strain sequencing project: providing services to taxonomists for standard genome sequencing and annotation.</title>
        <authorList>
            <consortium name="The Broad Institute Genomics Platform"/>
            <consortium name="The Broad Institute Genome Sequencing Center for Infectious Disease"/>
            <person name="Wu L."/>
            <person name="Ma J."/>
        </authorList>
    </citation>
    <scope>NUCLEOTIDE SEQUENCE [LARGE SCALE GENOMIC DNA]</scope>
    <source>
        <strain evidence="8">JCM 3369</strain>
    </source>
</reference>
<dbReference type="PANTHER" id="PTHR30055:SF234">
    <property type="entry name" value="HTH-TYPE TRANSCRIPTIONAL REGULATOR BETI"/>
    <property type="match status" value="1"/>
</dbReference>
<dbReference type="PROSITE" id="PS50977">
    <property type="entry name" value="HTH_TETR_2"/>
    <property type="match status" value="1"/>
</dbReference>
<evidence type="ECO:0000256" key="3">
    <source>
        <dbReference type="ARBA" id="ARBA00023163"/>
    </source>
</evidence>
<dbReference type="InterPro" id="IPR050109">
    <property type="entry name" value="HTH-type_TetR-like_transc_reg"/>
</dbReference>
<proteinExistence type="predicted"/>
<evidence type="ECO:0000313" key="7">
    <source>
        <dbReference type="EMBL" id="MFC6880276.1"/>
    </source>
</evidence>
<evidence type="ECO:0000256" key="4">
    <source>
        <dbReference type="PROSITE-ProRule" id="PRU00335"/>
    </source>
</evidence>
<evidence type="ECO:0000313" key="8">
    <source>
        <dbReference type="Proteomes" id="UP001596380"/>
    </source>
</evidence>
<dbReference type="EMBL" id="JBHSXS010000004">
    <property type="protein sequence ID" value="MFC6880276.1"/>
    <property type="molecule type" value="Genomic_DNA"/>
</dbReference>
<keyword evidence="1" id="KW-0805">Transcription regulation</keyword>
<keyword evidence="2 4" id="KW-0238">DNA-binding</keyword>
<evidence type="ECO:0000259" key="6">
    <source>
        <dbReference type="PROSITE" id="PS50977"/>
    </source>
</evidence>
<evidence type="ECO:0000256" key="2">
    <source>
        <dbReference type="ARBA" id="ARBA00023125"/>
    </source>
</evidence>
<feature type="compositionally biased region" description="Low complexity" evidence="5">
    <location>
        <begin position="9"/>
        <end position="37"/>
    </location>
</feature>
<feature type="DNA-binding region" description="H-T-H motif" evidence="4">
    <location>
        <begin position="73"/>
        <end position="92"/>
    </location>
</feature>
<keyword evidence="8" id="KW-1185">Reference proteome</keyword>
<dbReference type="PANTHER" id="PTHR30055">
    <property type="entry name" value="HTH-TYPE TRANSCRIPTIONAL REGULATOR RUTR"/>
    <property type="match status" value="1"/>
</dbReference>
<evidence type="ECO:0000256" key="5">
    <source>
        <dbReference type="SAM" id="MobiDB-lite"/>
    </source>
</evidence>
<comment type="caution">
    <text evidence="7">The sequence shown here is derived from an EMBL/GenBank/DDBJ whole genome shotgun (WGS) entry which is preliminary data.</text>
</comment>
<keyword evidence="3" id="KW-0804">Transcription</keyword>
<dbReference type="RefSeq" id="WP_378044918.1">
    <property type="nucleotide sequence ID" value="NZ_JBHSXE010000001.1"/>
</dbReference>
<accession>A0ABW2CEW4</accession>
<dbReference type="InterPro" id="IPR009057">
    <property type="entry name" value="Homeodomain-like_sf"/>
</dbReference>
<gene>
    <name evidence="7" type="ORF">ACFQKB_10930</name>
</gene>
<feature type="region of interest" description="Disordered" evidence="5">
    <location>
        <begin position="1"/>
        <end position="52"/>
    </location>
</feature>
<dbReference type="Gene3D" id="1.10.357.10">
    <property type="entry name" value="Tetracycline Repressor, domain 2"/>
    <property type="match status" value="1"/>
</dbReference>
<dbReference type="InterPro" id="IPR001647">
    <property type="entry name" value="HTH_TetR"/>
</dbReference>
<feature type="domain" description="HTH tetR-type" evidence="6">
    <location>
        <begin position="50"/>
        <end position="110"/>
    </location>
</feature>
<dbReference type="PRINTS" id="PR00455">
    <property type="entry name" value="HTHTETR"/>
</dbReference>
<dbReference type="SUPFAM" id="SSF48498">
    <property type="entry name" value="Tetracyclin repressor-like, C-terminal domain"/>
    <property type="match status" value="1"/>
</dbReference>
<protein>
    <submittedName>
        <fullName evidence="7">TetR/AcrR family transcriptional regulator</fullName>
    </submittedName>
</protein>
<dbReference type="SUPFAM" id="SSF46689">
    <property type="entry name" value="Homeodomain-like"/>
    <property type="match status" value="1"/>
</dbReference>
<dbReference type="InterPro" id="IPR036271">
    <property type="entry name" value="Tet_transcr_reg_TetR-rel_C_sf"/>
</dbReference>
<dbReference type="Pfam" id="PF00440">
    <property type="entry name" value="TetR_N"/>
    <property type="match status" value="1"/>
</dbReference>